<sequence>MLHHRFQRARQGPGQPHRRPQPVGSVPPRAALRCAPSWKLAEASLRVATRGWVLAAAQATTVLASDDAAVAAVSRCSRVFQAEERSAAASAEARQCPSYWTRVGHVSVSWARPLEKYKGEQL</sequence>
<name>C0HH49_MAIZE</name>
<dbReference type="RefSeq" id="NP_001167867.2">
    <property type="nucleotide sequence ID" value="NM_001174396.2"/>
</dbReference>
<protein>
    <submittedName>
        <fullName evidence="2">Uncharacterized protein</fullName>
    </submittedName>
</protein>
<reference evidence="2" key="1">
    <citation type="journal article" date="2009" name="PLoS Genet.">
        <title>Sequencing, mapping, and analysis of 27,455 maize full-length cDNAs.</title>
        <authorList>
            <person name="Soderlund C."/>
            <person name="Descour A."/>
            <person name="Kudrna D."/>
            <person name="Bomhoff M."/>
            <person name="Boyd L."/>
            <person name="Currie J."/>
            <person name="Angelova A."/>
            <person name="Collura K."/>
            <person name="Wissotski M."/>
            <person name="Ashley E."/>
            <person name="Morrow D."/>
            <person name="Fernandes J."/>
            <person name="Walbot V."/>
            <person name="Yu Y."/>
        </authorList>
    </citation>
    <scope>NUCLEOTIDE SEQUENCE</scope>
    <source>
        <strain evidence="2">B73</strain>
    </source>
</reference>
<dbReference type="OrthoDB" id="1927254at2759"/>
<dbReference type="AlphaFoldDB" id="C0HH49"/>
<proteinExistence type="evidence at transcript level"/>
<organism evidence="2">
    <name type="scientific">Zea mays</name>
    <name type="common">Maize</name>
    <dbReference type="NCBI Taxonomy" id="4577"/>
    <lineage>
        <taxon>Eukaryota</taxon>
        <taxon>Viridiplantae</taxon>
        <taxon>Streptophyta</taxon>
        <taxon>Embryophyta</taxon>
        <taxon>Tracheophyta</taxon>
        <taxon>Spermatophyta</taxon>
        <taxon>Magnoliopsida</taxon>
        <taxon>Liliopsida</taxon>
        <taxon>Poales</taxon>
        <taxon>Poaceae</taxon>
        <taxon>PACMAD clade</taxon>
        <taxon>Panicoideae</taxon>
        <taxon>Andropogonodae</taxon>
        <taxon>Andropogoneae</taxon>
        <taxon>Tripsacinae</taxon>
        <taxon>Zea</taxon>
    </lineage>
</organism>
<evidence type="ECO:0000313" key="2">
    <source>
        <dbReference type="EMBL" id="ACN26352.1"/>
    </source>
</evidence>
<accession>C0HH49</accession>
<feature type="region of interest" description="Disordered" evidence="1">
    <location>
        <begin position="1"/>
        <end position="29"/>
    </location>
</feature>
<dbReference type="KEGG" id="zma:100381571"/>
<evidence type="ECO:0000256" key="1">
    <source>
        <dbReference type="SAM" id="MobiDB-lite"/>
    </source>
</evidence>
<dbReference type="EMBL" id="BT061655">
    <property type="protein sequence ID" value="ACN26352.1"/>
    <property type="molecule type" value="mRNA"/>
</dbReference>
<dbReference type="GeneID" id="100381571"/>